<reference evidence="2" key="1">
    <citation type="submission" date="2018-02" db="EMBL/GenBank/DDBJ databases">
        <title>Rhizophora mucronata_Transcriptome.</title>
        <authorList>
            <person name="Meera S.P."/>
            <person name="Sreeshan A."/>
            <person name="Augustine A."/>
        </authorList>
    </citation>
    <scope>NUCLEOTIDE SEQUENCE</scope>
    <source>
        <tissue evidence="2">Leaf</tissue>
    </source>
</reference>
<keyword evidence="1" id="KW-0472">Membrane</keyword>
<keyword evidence="1" id="KW-0812">Transmembrane</keyword>
<organism evidence="2">
    <name type="scientific">Rhizophora mucronata</name>
    <name type="common">Asiatic mangrove</name>
    <dbReference type="NCBI Taxonomy" id="61149"/>
    <lineage>
        <taxon>Eukaryota</taxon>
        <taxon>Viridiplantae</taxon>
        <taxon>Streptophyta</taxon>
        <taxon>Embryophyta</taxon>
        <taxon>Tracheophyta</taxon>
        <taxon>Spermatophyta</taxon>
        <taxon>Magnoliopsida</taxon>
        <taxon>eudicotyledons</taxon>
        <taxon>Gunneridae</taxon>
        <taxon>Pentapetalae</taxon>
        <taxon>rosids</taxon>
        <taxon>fabids</taxon>
        <taxon>Malpighiales</taxon>
        <taxon>Rhizophoraceae</taxon>
        <taxon>Rhizophora</taxon>
    </lineage>
</organism>
<evidence type="ECO:0000313" key="2">
    <source>
        <dbReference type="EMBL" id="MBX35218.1"/>
    </source>
</evidence>
<dbReference type="EMBL" id="GGEC01054734">
    <property type="protein sequence ID" value="MBX35218.1"/>
    <property type="molecule type" value="Transcribed_RNA"/>
</dbReference>
<name>A0A2P2MYC9_RHIMU</name>
<keyword evidence="1" id="KW-1133">Transmembrane helix</keyword>
<sequence>MFFCWYSFIVSNATMKVTFSHLISVFLLPLLYSVLPRMEPKVDPR</sequence>
<dbReference type="AlphaFoldDB" id="A0A2P2MYC9"/>
<evidence type="ECO:0000256" key="1">
    <source>
        <dbReference type="SAM" id="Phobius"/>
    </source>
</evidence>
<accession>A0A2P2MYC9</accession>
<feature type="transmembrane region" description="Helical" evidence="1">
    <location>
        <begin position="17"/>
        <end position="35"/>
    </location>
</feature>
<protein>
    <submittedName>
        <fullName evidence="2">Uncharacterized protein</fullName>
    </submittedName>
</protein>
<proteinExistence type="predicted"/>